<organism evidence="2 3">
    <name type="scientific">Paspalum notatum var. saurae</name>
    <dbReference type="NCBI Taxonomy" id="547442"/>
    <lineage>
        <taxon>Eukaryota</taxon>
        <taxon>Viridiplantae</taxon>
        <taxon>Streptophyta</taxon>
        <taxon>Embryophyta</taxon>
        <taxon>Tracheophyta</taxon>
        <taxon>Spermatophyta</taxon>
        <taxon>Magnoliopsida</taxon>
        <taxon>Liliopsida</taxon>
        <taxon>Poales</taxon>
        <taxon>Poaceae</taxon>
        <taxon>PACMAD clade</taxon>
        <taxon>Panicoideae</taxon>
        <taxon>Andropogonodae</taxon>
        <taxon>Paspaleae</taxon>
        <taxon>Paspalinae</taxon>
        <taxon>Paspalum</taxon>
    </lineage>
</organism>
<evidence type="ECO:0000256" key="1">
    <source>
        <dbReference type="SAM" id="MobiDB-lite"/>
    </source>
</evidence>
<dbReference type="AlphaFoldDB" id="A0AAQ3T931"/>
<sequence>MSSAKAWVVADEDDEAVAEDDEVVAEDDEVADTFLGPPSRPPSCLAAVVRPAALGRRRVRVTATHRPAMLGRRHAVCRPRKGAARLAAAYRPIAPEEKREEESSSGEERERERGMSGSGSEGRQKDKWRGDEWIGEEKGRT</sequence>
<feature type="region of interest" description="Disordered" evidence="1">
    <location>
        <begin position="87"/>
        <end position="141"/>
    </location>
</feature>
<evidence type="ECO:0000313" key="2">
    <source>
        <dbReference type="EMBL" id="WVZ68345.1"/>
    </source>
</evidence>
<feature type="region of interest" description="Disordered" evidence="1">
    <location>
        <begin position="1"/>
        <end position="24"/>
    </location>
</feature>
<reference evidence="2 3" key="1">
    <citation type="submission" date="2024-02" db="EMBL/GenBank/DDBJ databases">
        <title>High-quality chromosome-scale genome assembly of Pensacola bahiagrass (Paspalum notatum Flugge var. saurae).</title>
        <authorList>
            <person name="Vega J.M."/>
            <person name="Podio M."/>
            <person name="Orjuela J."/>
            <person name="Siena L.A."/>
            <person name="Pessino S.C."/>
            <person name="Combes M.C."/>
            <person name="Mariac C."/>
            <person name="Albertini E."/>
            <person name="Pupilli F."/>
            <person name="Ortiz J.P.A."/>
            <person name="Leblanc O."/>
        </authorList>
    </citation>
    <scope>NUCLEOTIDE SEQUENCE [LARGE SCALE GENOMIC DNA]</scope>
    <source>
        <strain evidence="2">R1</strain>
        <tissue evidence="2">Leaf</tissue>
    </source>
</reference>
<dbReference type="EMBL" id="CP144748">
    <property type="protein sequence ID" value="WVZ68345.1"/>
    <property type="molecule type" value="Genomic_DNA"/>
</dbReference>
<feature type="compositionally biased region" description="Basic and acidic residues" evidence="1">
    <location>
        <begin position="122"/>
        <end position="141"/>
    </location>
</feature>
<accession>A0AAQ3T931</accession>
<feature type="compositionally biased region" description="Basic and acidic residues" evidence="1">
    <location>
        <begin position="94"/>
        <end position="114"/>
    </location>
</feature>
<evidence type="ECO:0000313" key="3">
    <source>
        <dbReference type="Proteomes" id="UP001341281"/>
    </source>
</evidence>
<dbReference type="Proteomes" id="UP001341281">
    <property type="component" value="Chromosome 04"/>
</dbReference>
<protein>
    <submittedName>
        <fullName evidence="2">Uncharacterized protein</fullName>
    </submittedName>
</protein>
<gene>
    <name evidence="2" type="ORF">U9M48_017298</name>
</gene>
<feature type="compositionally biased region" description="Acidic residues" evidence="1">
    <location>
        <begin position="10"/>
        <end position="24"/>
    </location>
</feature>
<name>A0AAQ3T931_PASNO</name>
<keyword evidence="3" id="KW-1185">Reference proteome</keyword>
<proteinExistence type="predicted"/>